<proteinExistence type="inferred from homology"/>
<evidence type="ECO:0000256" key="2">
    <source>
        <dbReference type="ARBA" id="ARBA00010671"/>
    </source>
</evidence>
<dbReference type="Gene3D" id="3.90.105.10">
    <property type="entry name" value="Molybdopterin biosynthesis moea protein, domain 2"/>
    <property type="match status" value="1"/>
</dbReference>
<comment type="caution">
    <text evidence="8">The sequence shown here is derived from an EMBL/GenBank/DDBJ whole genome shotgun (WGS) entry which is preliminary data.</text>
</comment>
<keyword evidence="8" id="KW-0032">Aminotransferase</keyword>
<dbReference type="EMBL" id="JADKNH010000005">
    <property type="protein sequence ID" value="MBF4693230.1"/>
    <property type="molecule type" value="Genomic_DNA"/>
</dbReference>
<feature type="domain" description="Orn/Lys/Arg decarboxylase C-terminal" evidence="7">
    <location>
        <begin position="423"/>
        <end position="472"/>
    </location>
</feature>
<keyword evidence="8" id="KW-0808">Transferase</keyword>
<keyword evidence="4" id="KW-0663">Pyridoxal phosphate</keyword>
<dbReference type="Pfam" id="PF03711">
    <property type="entry name" value="OKR_DC_1_C"/>
    <property type="match status" value="1"/>
</dbReference>
<dbReference type="SUPFAM" id="SSF53383">
    <property type="entry name" value="PLP-dependent transferases"/>
    <property type="match status" value="1"/>
</dbReference>
<dbReference type="Pfam" id="PF01276">
    <property type="entry name" value="OKR_DC_1"/>
    <property type="match status" value="1"/>
</dbReference>
<keyword evidence="5" id="KW-0456">Lyase</keyword>
<dbReference type="RefSeq" id="WP_194701476.1">
    <property type="nucleotide sequence ID" value="NZ_JADKNH010000005.1"/>
</dbReference>
<dbReference type="PANTHER" id="PTHR43277">
    <property type="entry name" value="ARGININE DECARBOXYLASE"/>
    <property type="match status" value="1"/>
</dbReference>
<evidence type="ECO:0000259" key="6">
    <source>
        <dbReference type="Pfam" id="PF01276"/>
    </source>
</evidence>
<feature type="domain" description="Orn/Lys/Arg decarboxylases family 1 pyridoxal-P attachment site" evidence="6">
    <location>
        <begin position="4"/>
        <end position="297"/>
    </location>
</feature>
<evidence type="ECO:0000256" key="5">
    <source>
        <dbReference type="ARBA" id="ARBA00023239"/>
    </source>
</evidence>
<dbReference type="PANTHER" id="PTHR43277:SF4">
    <property type="entry name" value="ARGININE DECARBOXYLASE"/>
    <property type="match status" value="1"/>
</dbReference>
<dbReference type="Proteomes" id="UP000614200">
    <property type="component" value="Unassembled WGS sequence"/>
</dbReference>
<dbReference type="InterPro" id="IPR008286">
    <property type="entry name" value="Prn/Lys/Arg_de-COase_C"/>
</dbReference>
<dbReference type="InterPro" id="IPR052357">
    <property type="entry name" value="Orn_Lys_Arg_decarboxylase-I"/>
</dbReference>
<name>A0ABR9ZS13_9FIRM</name>
<evidence type="ECO:0000256" key="1">
    <source>
        <dbReference type="ARBA" id="ARBA00001933"/>
    </source>
</evidence>
<evidence type="ECO:0000259" key="7">
    <source>
        <dbReference type="Pfam" id="PF03711"/>
    </source>
</evidence>
<dbReference type="GO" id="GO:0008483">
    <property type="term" value="F:transaminase activity"/>
    <property type="evidence" value="ECO:0007669"/>
    <property type="project" value="UniProtKB-KW"/>
</dbReference>
<accession>A0ABR9ZS13</accession>
<organism evidence="8 9">
    <name type="scientific">Fusibacter ferrireducens</name>
    <dbReference type="NCBI Taxonomy" id="2785058"/>
    <lineage>
        <taxon>Bacteria</taxon>
        <taxon>Bacillati</taxon>
        <taxon>Bacillota</taxon>
        <taxon>Clostridia</taxon>
        <taxon>Eubacteriales</taxon>
        <taxon>Eubacteriales Family XII. Incertae Sedis</taxon>
        <taxon>Fusibacter</taxon>
    </lineage>
</organism>
<dbReference type="Gene3D" id="3.40.640.10">
    <property type="entry name" value="Type I PLP-dependent aspartate aminotransferase-like (Major domain)"/>
    <property type="match status" value="1"/>
</dbReference>
<dbReference type="InterPro" id="IPR015424">
    <property type="entry name" value="PyrdxlP-dep_Trfase"/>
</dbReference>
<sequence length="493" mass="56048">MRLLEALRAIESEQLHSFYMPGHKKHPQFIKKLENLIHLDITEIPKADHLHEPKGCILETQNLIASTYESGASRLLVNGSTVGLLSMIIGSLDEGDAVLINRNAHKSVYNAITFAKLKPYYYLPEYDDYMGIVVDYDVERICSILKENTHIKAVILTYPTYEGVCMALKRVIDFSHERNILVLVDEAHGAHLKFNSEWPISALDLGADIVVQSFHKTLPALTQTACLHYGKHLTESMRGKQIIQQVDDCLKTFQTSSPSYVLMASVDAMLDLMLEEGKLWSEELTSQIEWLYKETQDLKTIAFYHTKVKKDPSKLLLQIHPDFYEEGVWDGEVLSKCLREMAHIQVEYETQTILLFMTSICNDHSDFEALANALKTLDKLRIFELSSESIKSEARLKQSSKFNFVKLYEGLIKSEIQIYLPHEVKRKTYTEVMAEAAIGEISADFITPYPPGIPILVPGERITQGAVDLLKILLGAELKKIKILERSLEESSR</sequence>
<keyword evidence="3" id="KW-0210">Decarboxylase</keyword>
<comment type="similarity">
    <text evidence="2">Belongs to the Orn/Lys/Arg decarboxylase class-I family.</text>
</comment>
<protein>
    <submittedName>
        <fullName evidence="8">Aminotransferase class V-fold PLP-dependent enzyme</fullName>
    </submittedName>
</protein>
<reference evidence="8 9" key="1">
    <citation type="submission" date="2020-11" db="EMBL/GenBank/DDBJ databases">
        <title>Fusibacter basophilias sp. nov.</title>
        <authorList>
            <person name="Qiu D."/>
        </authorList>
    </citation>
    <scope>NUCLEOTIDE SEQUENCE [LARGE SCALE GENOMIC DNA]</scope>
    <source>
        <strain evidence="8 9">Q10-2</strain>
    </source>
</reference>
<evidence type="ECO:0000313" key="9">
    <source>
        <dbReference type="Proteomes" id="UP000614200"/>
    </source>
</evidence>
<evidence type="ECO:0000256" key="4">
    <source>
        <dbReference type="ARBA" id="ARBA00022898"/>
    </source>
</evidence>
<keyword evidence="9" id="KW-1185">Reference proteome</keyword>
<dbReference type="InterPro" id="IPR000310">
    <property type="entry name" value="Orn/Lys/Arg_deCO2ase_major_dom"/>
</dbReference>
<evidence type="ECO:0000256" key="3">
    <source>
        <dbReference type="ARBA" id="ARBA00022793"/>
    </source>
</evidence>
<dbReference type="InterPro" id="IPR015421">
    <property type="entry name" value="PyrdxlP-dep_Trfase_major"/>
</dbReference>
<evidence type="ECO:0000313" key="8">
    <source>
        <dbReference type="EMBL" id="MBF4693230.1"/>
    </source>
</evidence>
<gene>
    <name evidence="8" type="ORF">ISU02_08870</name>
</gene>
<comment type="cofactor">
    <cofactor evidence="1">
        <name>pyridoxal 5'-phosphate</name>
        <dbReference type="ChEBI" id="CHEBI:597326"/>
    </cofactor>
</comment>